<dbReference type="Pfam" id="PF03412">
    <property type="entry name" value="Peptidase_C39"/>
    <property type="match status" value="1"/>
</dbReference>
<evidence type="ECO:0000313" key="2">
    <source>
        <dbReference type="EMBL" id="QKJ30294.1"/>
    </source>
</evidence>
<sequence length="37" mass="4407">MKFPYYKQQDQMDCGPTCLRMVNRHFGRKQPKQSSAT</sequence>
<name>A0A7D4TNY2_9SPHI</name>
<keyword evidence="3" id="KW-1185">Reference proteome</keyword>
<dbReference type="GO" id="GO:0005524">
    <property type="term" value="F:ATP binding"/>
    <property type="evidence" value="ECO:0007669"/>
    <property type="project" value="InterPro"/>
</dbReference>
<proteinExistence type="predicted"/>
<reference evidence="2 3" key="1">
    <citation type="submission" date="2020-05" db="EMBL/GenBank/DDBJ databases">
        <title>Mucilaginibacter mali sp. nov.</title>
        <authorList>
            <person name="Kim H.S."/>
            <person name="Lee K.C."/>
            <person name="Suh M.K."/>
            <person name="Kim J.-S."/>
            <person name="Han K.-I."/>
            <person name="Eom M.K."/>
            <person name="Shin Y.K."/>
            <person name="Lee J.-S."/>
        </authorList>
    </citation>
    <scope>NUCLEOTIDE SEQUENCE [LARGE SCALE GENOMIC DNA]</scope>
    <source>
        <strain evidence="2 3">G2-14</strain>
    </source>
</reference>
<dbReference type="GO" id="GO:0016020">
    <property type="term" value="C:membrane"/>
    <property type="evidence" value="ECO:0007669"/>
    <property type="project" value="InterPro"/>
</dbReference>
<dbReference type="AlphaFoldDB" id="A0A7D4TNY2"/>
<dbReference type="EMBL" id="CP054139">
    <property type="protein sequence ID" value="QKJ30294.1"/>
    <property type="molecule type" value="Genomic_DNA"/>
</dbReference>
<dbReference type="InterPro" id="IPR005074">
    <property type="entry name" value="Peptidase_C39"/>
</dbReference>
<organism evidence="2 3">
    <name type="scientific">Mucilaginibacter mali</name>
    <dbReference type="NCBI Taxonomy" id="2740462"/>
    <lineage>
        <taxon>Bacteria</taxon>
        <taxon>Pseudomonadati</taxon>
        <taxon>Bacteroidota</taxon>
        <taxon>Sphingobacteriia</taxon>
        <taxon>Sphingobacteriales</taxon>
        <taxon>Sphingobacteriaceae</taxon>
        <taxon>Mucilaginibacter</taxon>
    </lineage>
</organism>
<feature type="domain" description="Peptidase C39" evidence="1">
    <location>
        <begin position="2"/>
        <end position="30"/>
    </location>
</feature>
<evidence type="ECO:0000259" key="1">
    <source>
        <dbReference type="Pfam" id="PF03412"/>
    </source>
</evidence>
<dbReference type="GO" id="GO:0008233">
    <property type="term" value="F:peptidase activity"/>
    <property type="evidence" value="ECO:0007669"/>
    <property type="project" value="InterPro"/>
</dbReference>
<accession>A0A7D4TNY2</accession>
<evidence type="ECO:0000313" key="3">
    <source>
        <dbReference type="Proteomes" id="UP000505355"/>
    </source>
</evidence>
<dbReference type="GO" id="GO:0006508">
    <property type="term" value="P:proteolysis"/>
    <property type="evidence" value="ECO:0007669"/>
    <property type="project" value="InterPro"/>
</dbReference>
<dbReference type="KEGG" id="mmab:HQ865_11145"/>
<gene>
    <name evidence="2" type="ORF">HQ865_11145</name>
</gene>
<dbReference type="Gene3D" id="3.90.70.10">
    <property type="entry name" value="Cysteine proteinases"/>
    <property type="match status" value="1"/>
</dbReference>
<dbReference type="Proteomes" id="UP000505355">
    <property type="component" value="Chromosome"/>
</dbReference>
<protein>
    <recommendedName>
        <fullName evidence="1">Peptidase C39 domain-containing protein</fullName>
    </recommendedName>
</protein>